<dbReference type="Proteomes" id="UP001583177">
    <property type="component" value="Unassembled WGS sequence"/>
</dbReference>
<feature type="signal peptide" evidence="3">
    <location>
        <begin position="1"/>
        <end position="23"/>
    </location>
</feature>
<proteinExistence type="predicted"/>
<name>A0ABR3WER7_9PEZI</name>
<gene>
    <name evidence="4" type="ORF">Daus18300_009263</name>
</gene>
<dbReference type="PANTHER" id="PTHR33630">
    <property type="entry name" value="CUTINASE RV1984C-RELATED-RELATED"/>
    <property type="match status" value="1"/>
</dbReference>
<evidence type="ECO:0008006" key="6">
    <source>
        <dbReference type="Google" id="ProtNLM"/>
    </source>
</evidence>
<dbReference type="PANTHER" id="PTHR33630:SF9">
    <property type="entry name" value="CUTINASE 4"/>
    <property type="match status" value="1"/>
</dbReference>
<keyword evidence="2" id="KW-1015">Disulfide bond</keyword>
<dbReference type="EMBL" id="JAWRVE010000093">
    <property type="protein sequence ID" value="KAL1860350.1"/>
    <property type="molecule type" value="Genomic_DNA"/>
</dbReference>
<sequence>MFPRASLAAISLHLLAHAPTVSAALENSTECVDVHFMVARGSTMTYPGFPYDVFESVAANMTATTNYENIIYPATNETATDSYFLGRAAAGAQVNAYAEACPDSKIVLGSYSQGCLIVGDALAGGGGHEYYLGNSTAPLITEANGKNIIANIFFGNPRHIPYENYDFGANPLNATGYQIDNLDSRYSGIIGDWCNYGDSVCSPAATNFLALHTAYDADYSTVAAEWTLEKIGQYASAKATDS</sequence>
<keyword evidence="3" id="KW-0732">Signal</keyword>
<keyword evidence="1" id="KW-0378">Hydrolase</keyword>
<evidence type="ECO:0000313" key="5">
    <source>
        <dbReference type="Proteomes" id="UP001583177"/>
    </source>
</evidence>
<feature type="chain" id="PRO_5045601174" description="Cutinase" evidence="3">
    <location>
        <begin position="24"/>
        <end position="242"/>
    </location>
</feature>
<dbReference type="SMART" id="SM01110">
    <property type="entry name" value="Cutinase"/>
    <property type="match status" value="1"/>
</dbReference>
<dbReference type="Pfam" id="PF01083">
    <property type="entry name" value="Cutinase"/>
    <property type="match status" value="1"/>
</dbReference>
<dbReference type="InterPro" id="IPR000675">
    <property type="entry name" value="Cutinase/axe"/>
</dbReference>
<organism evidence="4 5">
    <name type="scientific">Diaporthe australafricana</name>
    <dbReference type="NCBI Taxonomy" id="127596"/>
    <lineage>
        <taxon>Eukaryota</taxon>
        <taxon>Fungi</taxon>
        <taxon>Dikarya</taxon>
        <taxon>Ascomycota</taxon>
        <taxon>Pezizomycotina</taxon>
        <taxon>Sordariomycetes</taxon>
        <taxon>Sordariomycetidae</taxon>
        <taxon>Diaporthales</taxon>
        <taxon>Diaporthaceae</taxon>
        <taxon>Diaporthe</taxon>
    </lineage>
</organism>
<evidence type="ECO:0000313" key="4">
    <source>
        <dbReference type="EMBL" id="KAL1860350.1"/>
    </source>
</evidence>
<accession>A0ABR3WER7</accession>
<keyword evidence="5" id="KW-1185">Reference proteome</keyword>
<evidence type="ECO:0000256" key="3">
    <source>
        <dbReference type="SAM" id="SignalP"/>
    </source>
</evidence>
<reference evidence="4 5" key="1">
    <citation type="journal article" date="2024" name="IMA Fungus">
        <title>IMA Genome - F19 : A genome assembly and annotation guide to empower mycologists, including annotated draft genome sequences of Ceratocystis pirilliformis, Diaporthe australafricana, Fusarium ophioides, Paecilomyces lecythidis, and Sporothrix stenoceras.</title>
        <authorList>
            <person name="Aylward J."/>
            <person name="Wilson A.M."/>
            <person name="Visagie C.M."/>
            <person name="Spraker J."/>
            <person name="Barnes I."/>
            <person name="Buitendag C."/>
            <person name="Ceriani C."/>
            <person name="Del Mar Angel L."/>
            <person name="du Plessis D."/>
            <person name="Fuchs T."/>
            <person name="Gasser K."/>
            <person name="Kramer D."/>
            <person name="Li W."/>
            <person name="Munsamy K."/>
            <person name="Piso A."/>
            <person name="Price J.L."/>
            <person name="Sonnekus B."/>
            <person name="Thomas C."/>
            <person name="van der Nest A."/>
            <person name="van Dijk A."/>
            <person name="van Heerden A."/>
            <person name="van Vuuren N."/>
            <person name="Yilmaz N."/>
            <person name="Duong T.A."/>
            <person name="van der Merwe N.A."/>
            <person name="Wingfield M.J."/>
            <person name="Wingfield B.D."/>
        </authorList>
    </citation>
    <scope>NUCLEOTIDE SEQUENCE [LARGE SCALE GENOMIC DNA]</scope>
    <source>
        <strain evidence="4 5">CMW 18300</strain>
    </source>
</reference>
<dbReference type="Gene3D" id="3.40.50.1820">
    <property type="entry name" value="alpha/beta hydrolase"/>
    <property type="match status" value="1"/>
</dbReference>
<comment type="caution">
    <text evidence="4">The sequence shown here is derived from an EMBL/GenBank/DDBJ whole genome shotgun (WGS) entry which is preliminary data.</text>
</comment>
<evidence type="ECO:0000256" key="1">
    <source>
        <dbReference type="ARBA" id="ARBA00022801"/>
    </source>
</evidence>
<evidence type="ECO:0000256" key="2">
    <source>
        <dbReference type="ARBA" id="ARBA00023157"/>
    </source>
</evidence>
<protein>
    <recommendedName>
        <fullName evidence="6">Cutinase</fullName>
    </recommendedName>
</protein>
<dbReference type="InterPro" id="IPR029058">
    <property type="entry name" value="AB_hydrolase_fold"/>
</dbReference>
<dbReference type="SUPFAM" id="SSF53474">
    <property type="entry name" value="alpha/beta-Hydrolases"/>
    <property type="match status" value="1"/>
</dbReference>